<dbReference type="EMBL" id="CAJMWV010003879">
    <property type="protein sequence ID" value="CAE6489401.1"/>
    <property type="molecule type" value="Genomic_DNA"/>
</dbReference>
<gene>
    <name evidence="3" type="ORF">RDB_LOCUS107241</name>
</gene>
<comment type="caution">
    <text evidence="3">The sequence shown here is derived from an EMBL/GenBank/DDBJ whole genome shotgun (WGS) entry which is preliminary data.</text>
</comment>
<evidence type="ECO:0000256" key="2">
    <source>
        <dbReference type="SAM" id="Phobius"/>
    </source>
</evidence>
<protein>
    <submittedName>
        <fullName evidence="3">Uncharacterized protein</fullName>
    </submittedName>
</protein>
<sequence>REQSSVLPLPVSLFNLQNIIKSRLSRMRGLRKYVLFSLALLDALVATEYLIPALGSRRDTSMLHGLLRYSIGLVDAMKQEGSTSTFFDSFLALGTTVLHLIVRSPIVSVPKAILAEIETFDSILAAARRACTQIGATNVQTVVHDFREILEVSKSALDVTLHSALDLCISTLDRFHHLGMLRSPVAWLYLLFIIYSQLKLACDFLHFIRSVVRVAFRMAHKQAASENLSSGHVDVGIETKDEDIFGGEQWDDSLVTPRSSQRSKRAMSLGKQAARKSLREVLSEL</sequence>
<organism evidence="3 4">
    <name type="scientific">Rhizoctonia solani</name>
    <dbReference type="NCBI Taxonomy" id="456999"/>
    <lineage>
        <taxon>Eukaryota</taxon>
        <taxon>Fungi</taxon>
        <taxon>Dikarya</taxon>
        <taxon>Basidiomycota</taxon>
        <taxon>Agaricomycotina</taxon>
        <taxon>Agaricomycetes</taxon>
        <taxon>Cantharellales</taxon>
        <taxon>Ceratobasidiaceae</taxon>
        <taxon>Rhizoctonia</taxon>
    </lineage>
</organism>
<keyword evidence="2" id="KW-1133">Transmembrane helix</keyword>
<feature type="transmembrane region" description="Helical" evidence="2">
    <location>
        <begin position="186"/>
        <end position="208"/>
    </location>
</feature>
<proteinExistence type="predicted"/>
<feature type="non-terminal residue" evidence="3">
    <location>
        <position position="1"/>
    </location>
</feature>
<evidence type="ECO:0000256" key="1">
    <source>
        <dbReference type="SAM" id="MobiDB-lite"/>
    </source>
</evidence>
<accession>A0A8H3H2L0</accession>
<dbReference type="AlphaFoldDB" id="A0A8H3H2L0"/>
<dbReference type="Proteomes" id="UP000663831">
    <property type="component" value="Unassembled WGS sequence"/>
</dbReference>
<keyword evidence="2" id="KW-0812">Transmembrane</keyword>
<evidence type="ECO:0000313" key="3">
    <source>
        <dbReference type="EMBL" id="CAE6489401.1"/>
    </source>
</evidence>
<feature type="region of interest" description="Disordered" evidence="1">
    <location>
        <begin position="251"/>
        <end position="271"/>
    </location>
</feature>
<evidence type="ECO:0000313" key="4">
    <source>
        <dbReference type="Proteomes" id="UP000663831"/>
    </source>
</evidence>
<reference evidence="3" key="1">
    <citation type="submission" date="2021-01" db="EMBL/GenBank/DDBJ databases">
        <authorList>
            <person name="Kaushik A."/>
        </authorList>
    </citation>
    <scope>NUCLEOTIDE SEQUENCE</scope>
    <source>
        <strain evidence="3">AG3-1AP</strain>
    </source>
</reference>
<name>A0A8H3H2L0_9AGAM</name>
<feature type="transmembrane region" description="Helical" evidence="2">
    <location>
        <begin position="33"/>
        <end position="51"/>
    </location>
</feature>
<keyword evidence="2" id="KW-0472">Membrane</keyword>